<feature type="active site" description="Nucleophile" evidence="9">
    <location>
        <position position="128"/>
    </location>
</feature>
<evidence type="ECO:0000256" key="5">
    <source>
        <dbReference type="ARBA" id="ARBA00022801"/>
    </source>
</evidence>
<keyword evidence="7 9" id="KW-0573">Peptidoglycan synthesis</keyword>
<keyword evidence="12" id="KW-1185">Reference proteome</keyword>
<dbReference type="CDD" id="cd16913">
    <property type="entry name" value="YkuD_like"/>
    <property type="match status" value="1"/>
</dbReference>
<dbReference type="InterPro" id="IPR038063">
    <property type="entry name" value="Transpep_catalytic_dom"/>
</dbReference>
<name>A0A1M6RQ10_9BACT</name>
<reference evidence="11 12" key="1">
    <citation type="submission" date="2016-11" db="EMBL/GenBank/DDBJ databases">
        <authorList>
            <person name="Jaros S."/>
            <person name="Januszkiewicz K."/>
            <person name="Wedrychowicz H."/>
        </authorList>
    </citation>
    <scope>NUCLEOTIDE SEQUENCE [LARGE SCALE GENOMIC DNA]</scope>
    <source>
        <strain evidence="11 12">DSM 18772</strain>
    </source>
</reference>
<evidence type="ECO:0000313" key="11">
    <source>
        <dbReference type="EMBL" id="SHK34428.1"/>
    </source>
</evidence>
<dbReference type="GO" id="GO:0008360">
    <property type="term" value="P:regulation of cell shape"/>
    <property type="evidence" value="ECO:0007669"/>
    <property type="project" value="UniProtKB-UniRule"/>
</dbReference>
<dbReference type="GO" id="GO:0071972">
    <property type="term" value="F:peptidoglycan L,D-transpeptidase activity"/>
    <property type="evidence" value="ECO:0007669"/>
    <property type="project" value="TreeGrafter"/>
</dbReference>
<keyword evidence="4" id="KW-0808">Transferase</keyword>
<feature type="active site" description="Proton donor/acceptor" evidence="9">
    <location>
        <position position="112"/>
    </location>
</feature>
<dbReference type="Pfam" id="PF03734">
    <property type="entry name" value="YkuD"/>
    <property type="match status" value="1"/>
</dbReference>
<gene>
    <name evidence="11" type="ORF">SAMN02745181_3654</name>
</gene>
<evidence type="ECO:0000259" key="10">
    <source>
        <dbReference type="PROSITE" id="PS52029"/>
    </source>
</evidence>
<dbReference type="OrthoDB" id="9787225at2"/>
<keyword evidence="8 9" id="KW-0961">Cell wall biogenesis/degradation</keyword>
<dbReference type="GO" id="GO:0005576">
    <property type="term" value="C:extracellular region"/>
    <property type="evidence" value="ECO:0007669"/>
    <property type="project" value="TreeGrafter"/>
</dbReference>
<sequence length="152" mass="17028">MSSELNILVSVAEQTLELRKGNEVLHRYPISTAANGIGFQEGSYCTPTGRFIVSEKFGHEEPIHTTFKGRVPTGIWDPCECCEDDLITSRILWLDGQDEANTNSKARYIYIHGTNHEDKIGTPASCGCIRMRNEDIIELFELVPELTLVIIS</sequence>
<dbReference type="InterPro" id="IPR005490">
    <property type="entry name" value="LD_TPept_cat_dom"/>
</dbReference>
<comment type="pathway">
    <text evidence="1 9">Cell wall biogenesis; peptidoglycan biosynthesis.</text>
</comment>
<dbReference type="UniPathway" id="UPA00219"/>
<dbReference type="STRING" id="1123071.SAMN02745181_3654"/>
<dbReference type="GO" id="GO:0016757">
    <property type="term" value="F:glycosyltransferase activity"/>
    <property type="evidence" value="ECO:0007669"/>
    <property type="project" value="UniProtKB-KW"/>
</dbReference>
<dbReference type="InParanoid" id="A0A1M6RQ10"/>
<evidence type="ECO:0000256" key="4">
    <source>
        <dbReference type="ARBA" id="ARBA00022679"/>
    </source>
</evidence>
<keyword evidence="3" id="KW-0328">Glycosyltransferase</keyword>
<comment type="similarity">
    <text evidence="2">Belongs to the YkuD family.</text>
</comment>
<evidence type="ECO:0000256" key="6">
    <source>
        <dbReference type="ARBA" id="ARBA00022960"/>
    </source>
</evidence>
<dbReference type="RefSeq" id="WP_143185197.1">
    <property type="nucleotide sequence ID" value="NZ_FQYR01000008.1"/>
</dbReference>
<dbReference type="GO" id="GO:0018104">
    <property type="term" value="P:peptidoglycan-protein cross-linking"/>
    <property type="evidence" value="ECO:0007669"/>
    <property type="project" value="TreeGrafter"/>
</dbReference>
<dbReference type="FunCoup" id="A0A1M6RQ10">
    <property type="interactions" value="102"/>
</dbReference>
<protein>
    <submittedName>
        <fullName evidence="11">L,D-transpeptidase catalytic domain</fullName>
    </submittedName>
</protein>
<dbReference type="GO" id="GO:0071555">
    <property type="term" value="P:cell wall organization"/>
    <property type="evidence" value="ECO:0007669"/>
    <property type="project" value="UniProtKB-UniRule"/>
</dbReference>
<evidence type="ECO:0000313" key="12">
    <source>
        <dbReference type="Proteomes" id="UP000184510"/>
    </source>
</evidence>
<dbReference type="InterPro" id="IPR050979">
    <property type="entry name" value="LD-transpeptidase"/>
</dbReference>
<keyword evidence="6 9" id="KW-0133">Cell shape</keyword>
<evidence type="ECO:0000256" key="1">
    <source>
        <dbReference type="ARBA" id="ARBA00004752"/>
    </source>
</evidence>
<evidence type="ECO:0000256" key="7">
    <source>
        <dbReference type="ARBA" id="ARBA00022984"/>
    </source>
</evidence>
<keyword evidence="5" id="KW-0378">Hydrolase</keyword>
<feature type="domain" description="L,D-TPase catalytic" evidence="10">
    <location>
        <begin position="5"/>
        <end position="152"/>
    </location>
</feature>
<proteinExistence type="inferred from homology"/>
<dbReference type="Gene3D" id="2.40.440.10">
    <property type="entry name" value="L,D-transpeptidase catalytic domain-like"/>
    <property type="match status" value="1"/>
</dbReference>
<evidence type="ECO:0000256" key="8">
    <source>
        <dbReference type="ARBA" id="ARBA00023316"/>
    </source>
</evidence>
<dbReference type="PANTHER" id="PTHR30582:SF24">
    <property type="entry name" value="L,D-TRANSPEPTIDASE ERFK_SRFK-RELATED"/>
    <property type="match status" value="1"/>
</dbReference>
<accession>A0A1M6RQ10</accession>
<dbReference type="Proteomes" id="UP000184510">
    <property type="component" value="Unassembled WGS sequence"/>
</dbReference>
<dbReference type="EMBL" id="FQYR01000008">
    <property type="protein sequence ID" value="SHK34428.1"/>
    <property type="molecule type" value="Genomic_DNA"/>
</dbReference>
<dbReference type="AlphaFoldDB" id="A0A1M6RQ10"/>
<dbReference type="SUPFAM" id="SSF141523">
    <property type="entry name" value="L,D-transpeptidase catalytic domain-like"/>
    <property type="match status" value="1"/>
</dbReference>
<evidence type="ECO:0000256" key="2">
    <source>
        <dbReference type="ARBA" id="ARBA00005992"/>
    </source>
</evidence>
<dbReference type="PROSITE" id="PS52029">
    <property type="entry name" value="LD_TPASE"/>
    <property type="match status" value="1"/>
</dbReference>
<evidence type="ECO:0000256" key="9">
    <source>
        <dbReference type="PROSITE-ProRule" id="PRU01373"/>
    </source>
</evidence>
<organism evidence="11 12">
    <name type="scientific">Rubritalea squalenifaciens DSM 18772</name>
    <dbReference type="NCBI Taxonomy" id="1123071"/>
    <lineage>
        <taxon>Bacteria</taxon>
        <taxon>Pseudomonadati</taxon>
        <taxon>Verrucomicrobiota</taxon>
        <taxon>Verrucomicrobiia</taxon>
        <taxon>Verrucomicrobiales</taxon>
        <taxon>Rubritaleaceae</taxon>
        <taxon>Rubritalea</taxon>
    </lineage>
</organism>
<dbReference type="PANTHER" id="PTHR30582">
    <property type="entry name" value="L,D-TRANSPEPTIDASE"/>
    <property type="match status" value="1"/>
</dbReference>
<evidence type="ECO:0000256" key="3">
    <source>
        <dbReference type="ARBA" id="ARBA00022676"/>
    </source>
</evidence>